<sequence>GGGVDGEVGGGGGGGGGGGRVTAAGKSGELGGNAAQDLMRGGDDGPGLVLELHVLGERGLHKEGKREQGKGPPSVNTRMRPGGGLP</sequence>
<comment type="caution">
    <text evidence="2">The sequence shown here is derived from an EMBL/GenBank/DDBJ whole genome shotgun (WGS) entry which is preliminary data.</text>
</comment>
<organism evidence="2 3">
    <name type="scientific">Aphanizomenon flos-aquae WA102</name>
    <dbReference type="NCBI Taxonomy" id="1710896"/>
    <lineage>
        <taxon>Bacteria</taxon>
        <taxon>Bacillati</taxon>
        <taxon>Cyanobacteriota</taxon>
        <taxon>Cyanophyceae</taxon>
        <taxon>Nostocales</taxon>
        <taxon>Aphanizomenonaceae</taxon>
        <taxon>Aphanizomenon</taxon>
    </lineage>
</organism>
<feature type="compositionally biased region" description="Gly residues" evidence="1">
    <location>
        <begin position="1"/>
        <end position="20"/>
    </location>
</feature>
<feature type="non-terminal residue" evidence="2">
    <location>
        <position position="1"/>
    </location>
</feature>
<dbReference type="EMBL" id="LJOW01000234">
    <property type="protein sequence ID" value="OBQ38224.1"/>
    <property type="molecule type" value="Genomic_DNA"/>
</dbReference>
<gene>
    <name evidence="2" type="ORF">AN484_24425</name>
</gene>
<feature type="region of interest" description="Disordered" evidence="1">
    <location>
        <begin position="1"/>
        <end position="86"/>
    </location>
</feature>
<dbReference type="Proteomes" id="UP000092093">
    <property type="component" value="Unassembled WGS sequence"/>
</dbReference>
<evidence type="ECO:0000313" key="3">
    <source>
        <dbReference type="Proteomes" id="UP000092093"/>
    </source>
</evidence>
<proteinExistence type="predicted"/>
<feature type="compositionally biased region" description="Basic and acidic residues" evidence="1">
    <location>
        <begin position="54"/>
        <end position="69"/>
    </location>
</feature>
<reference evidence="2 3" key="1">
    <citation type="submission" date="2015-09" db="EMBL/GenBank/DDBJ databases">
        <title>Aphanizomenon flos-aquae WA102.</title>
        <authorList>
            <person name="Driscoll C."/>
        </authorList>
    </citation>
    <scope>NUCLEOTIDE SEQUENCE [LARGE SCALE GENOMIC DNA]</scope>
    <source>
        <strain evidence="2">WA102</strain>
    </source>
</reference>
<dbReference type="AlphaFoldDB" id="A0A1B7WM68"/>
<name>A0A1B7WM68_APHFL</name>
<protein>
    <submittedName>
        <fullName evidence="2">Uncharacterized protein</fullName>
    </submittedName>
</protein>
<evidence type="ECO:0000313" key="2">
    <source>
        <dbReference type="EMBL" id="OBQ38224.1"/>
    </source>
</evidence>
<evidence type="ECO:0000256" key="1">
    <source>
        <dbReference type="SAM" id="MobiDB-lite"/>
    </source>
</evidence>
<accession>A0A1B7WM68</accession>